<dbReference type="RefSeq" id="WP_207825224.1">
    <property type="nucleotide sequence ID" value="NZ_CP062006.1"/>
</dbReference>
<accession>A0ABX7SKI6</accession>
<proteinExistence type="predicted"/>
<sequence>MANQIKGEVALTADGKDYTLLLDFNALCELEAFVPGLMDGTAEIKSPTAVRAVFHAALSEYHSDLDVKAAGRIIHAVGIERAGELIGEAMAASFGKSEGKEPARPQKAR</sequence>
<reference evidence="1 2" key="1">
    <citation type="submission" date="2020-09" db="EMBL/GenBank/DDBJ databases">
        <title>Brevundimonas sp. LVF1 isolated from an oligotrophic pond in Goettingen, Germany.</title>
        <authorList>
            <person name="Friedrich I."/>
            <person name="Klassen A."/>
            <person name="Neubauer H."/>
            <person name="Schneider D."/>
            <person name="Hertel R."/>
            <person name="Daniel R."/>
        </authorList>
    </citation>
    <scope>NUCLEOTIDE SEQUENCE [LARGE SCALE GENOMIC DNA]</scope>
    <source>
        <strain evidence="1 2">LVF1</strain>
    </source>
</reference>
<dbReference type="EMBL" id="CP062006">
    <property type="protein sequence ID" value="QTC88189.1"/>
    <property type="molecule type" value="Genomic_DNA"/>
</dbReference>
<dbReference type="Proteomes" id="UP000663942">
    <property type="component" value="Chromosome"/>
</dbReference>
<gene>
    <name evidence="1" type="ORF">IFE19_01925</name>
</gene>
<evidence type="ECO:0000313" key="2">
    <source>
        <dbReference type="Proteomes" id="UP000663942"/>
    </source>
</evidence>
<organism evidence="1 2">
    <name type="scientific">Brevundimonas pondensis</name>
    <dbReference type="NCBI Taxonomy" id="2774189"/>
    <lineage>
        <taxon>Bacteria</taxon>
        <taxon>Pseudomonadati</taxon>
        <taxon>Pseudomonadota</taxon>
        <taxon>Alphaproteobacteria</taxon>
        <taxon>Caulobacterales</taxon>
        <taxon>Caulobacteraceae</taxon>
        <taxon>Brevundimonas</taxon>
    </lineage>
</organism>
<evidence type="ECO:0000313" key="1">
    <source>
        <dbReference type="EMBL" id="QTC88189.1"/>
    </source>
</evidence>
<evidence type="ECO:0008006" key="3">
    <source>
        <dbReference type="Google" id="ProtNLM"/>
    </source>
</evidence>
<protein>
    <recommendedName>
        <fullName evidence="3">Gene transfer agent family protein</fullName>
    </recommendedName>
</protein>
<name>A0ABX7SKI6_9CAUL</name>
<keyword evidence="2" id="KW-1185">Reference proteome</keyword>